<dbReference type="PATRIC" id="fig|294.131.peg.3643"/>
<reference evidence="1 2" key="1">
    <citation type="submission" date="2015-03" db="EMBL/GenBank/DDBJ databases">
        <title>Comparative genomics of Pseudomonas insights into diversity of traits involved in vanlence and defense.</title>
        <authorList>
            <person name="Qin Y."/>
        </authorList>
    </citation>
    <scope>NUCLEOTIDE SEQUENCE [LARGE SCALE GENOMIC DNA]</scope>
    <source>
        <strain evidence="1 2">C3</strain>
    </source>
</reference>
<name>A0A0F4TW59_PSEFL</name>
<dbReference type="EMBL" id="LACD01000003">
    <property type="protein sequence ID" value="KJZ47612.1"/>
    <property type="molecule type" value="Genomic_DNA"/>
</dbReference>
<evidence type="ECO:0000313" key="2">
    <source>
        <dbReference type="Proteomes" id="UP000033500"/>
    </source>
</evidence>
<protein>
    <submittedName>
        <fullName evidence="1">Uncharacterized protein</fullName>
    </submittedName>
</protein>
<gene>
    <name evidence="1" type="ORF">VC34_04405</name>
</gene>
<sequence length="75" mass="8511">MWDFPTLLLILDLLFCLGMTGDLADRRPITSRLSEVSQSELKVLNCESVGHKSILLLHVQSPLFYQAVNVHFNLL</sequence>
<organism evidence="1 2">
    <name type="scientific">Pseudomonas fluorescens</name>
    <dbReference type="NCBI Taxonomy" id="294"/>
    <lineage>
        <taxon>Bacteria</taxon>
        <taxon>Pseudomonadati</taxon>
        <taxon>Pseudomonadota</taxon>
        <taxon>Gammaproteobacteria</taxon>
        <taxon>Pseudomonadales</taxon>
        <taxon>Pseudomonadaceae</taxon>
        <taxon>Pseudomonas</taxon>
    </lineage>
</organism>
<evidence type="ECO:0000313" key="1">
    <source>
        <dbReference type="EMBL" id="KJZ47612.1"/>
    </source>
</evidence>
<dbReference type="AlphaFoldDB" id="A0A0F4TW59"/>
<comment type="caution">
    <text evidence="1">The sequence shown here is derived from an EMBL/GenBank/DDBJ whole genome shotgun (WGS) entry which is preliminary data.</text>
</comment>
<proteinExistence type="predicted"/>
<dbReference type="Proteomes" id="UP000033500">
    <property type="component" value="Unassembled WGS sequence"/>
</dbReference>
<accession>A0A0F4TW59</accession>